<proteinExistence type="predicted"/>
<name>A0AAV2ATI5_9ARAC</name>
<dbReference type="EMBL" id="CAXIEN010000198">
    <property type="protein sequence ID" value="CAL1286128.1"/>
    <property type="molecule type" value="Genomic_DNA"/>
</dbReference>
<gene>
    <name evidence="1" type="ORF">LARSCL_LOCUS14072</name>
</gene>
<keyword evidence="2" id="KW-1185">Reference proteome</keyword>
<evidence type="ECO:0000313" key="2">
    <source>
        <dbReference type="Proteomes" id="UP001497382"/>
    </source>
</evidence>
<evidence type="ECO:0000313" key="1">
    <source>
        <dbReference type="EMBL" id="CAL1286128.1"/>
    </source>
</evidence>
<reference evidence="1 2" key="1">
    <citation type="submission" date="2024-04" db="EMBL/GenBank/DDBJ databases">
        <authorList>
            <person name="Rising A."/>
            <person name="Reimegard J."/>
            <person name="Sonavane S."/>
            <person name="Akerstrom W."/>
            <person name="Nylinder S."/>
            <person name="Hedman E."/>
            <person name="Kallberg Y."/>
        </authorList>
    </citation>
    <scope>NUCLEOTIDE SEQUENCE [LARGE SCALE GENOMIC DNA]</scope>
</reference>
<dbReference type="Proteomes" id="UP001497382">
    <property type="component" value="Unassembled WGS sequence"/>
</dbReference>
<sequence>MHQMRALSAQTFIIDKNEESTCSGRVASLFFLVFSPLQEVSEDASSKMFSVSLF</sequence>
<accession>A0AAV2ATI5</accession>
<dbReference type="AlphaFoldDB" id="A0AAV2ATI5"/>
<protein>
    <submittedName>
        <fullName evidence="1">Uncharacterized protein</fullName>
    </submittedName>
</protein>
<comment type="caution">
    <text evidence="1">The sequence shown here is derived from an EMBL/GenBank/DDBJ whole genome shotgun (WGS) entry which is preliminary data.</text>
</comment>
<organism evidence="1 2">
    <name type="scientific">Larinioides sclopetarius</name>
    <dbReference type="NCBI Taxonomy" id="280406"/>
    <lineage>
        <taxon>Eukaryota</taxon>
        <taxon>Metazoa</taxon>
        <taxon>Ecdysozoa</taxon>
        <taxon>Arthropoda</taxon>
        <taxon>Chelicerata</taxon>
        <taxon>Arachnida</taxon>
        <taxon>Araneae</taxon>
        <taxon>Araneomorphae</taxon>
        <taxon>Entelegynae</taxon>
        <taxon>Araneoidea</taxon>
        <taxon>Araneidae</taxon>
        <taxon>Larinioides</taxon>
    </lineage>
</organism>